<dbReference type="Gene3D" id="3.40.980.10">
    <property type="entry name" value="MoaB/Mog-like domain"/>
    <property type="match status" value="1"/>
</dbReference>
<dbReference type="Proteomes" id="UP000231094">
    <property type="component" value="Unassembled WGS sequence"/>
</dbReference>
<dbReference type="GO" id="GO:0005829">
    <property type="term" value="C:cytosol"/>
    <property type="evidence" value="ECO:0007669"/>
    <property type="project" value="TreeGrafter"/>
</dbReference>
<dbReference type="Pfam" id="PF00994">
    <property type="entry name" value="MoCF_biosynth"/>
    <property type="match status" value="1"/>
</dbReference>
<dbReference type="SUPFAM" id="SSF63882">
    <property type="entry name" value="MoeA N-terminal region -like"/>
    <property type="match status" value="1"/>
</dbReference>
<dbReference type="PANTHER" id="PTHR10192">
    <property type="entry name" value="MOLYBDOPTERIN BIOSYNTHESIS PROTEIN"/>
    <property type="match status" value="1"/>
</dbReference>
<accession>A0A2N9Y303</accession>
<dbReference type="CDD" id="cd00887">
    <property type="entry name" value="MoeA"/>
    <property type="match status" value="1"/>
</dbReference>
<comment type="catalytic activity">
    <reaction evidence="5">
        <text>adenylyl-molybdopterin + molybdate = Mo-molybdopterin + AMP + H(+)</text>
        <dbReference type="Rhea" id="RHEA:35047"/>
        <dbReference type="ChEBI" id="CHEBI:15378"/>
        <dbReference type="ChEBI" id="CHEBI:36264"/>
        <dbReference type="ChEBI" id="CHEBI:62727"/>
        <dbReference type="ChEBI" id="CHEBI:71302"/>
        <dbReference type="ChEBI" id="CHEBI:456215"/>
        <dbReference type="EC" id="2.10.1.1"/>
    </reaction>
</comment>
<keyword evidence="6" id="KW-0500">Molybdenum</keyword>
<comment type="cofactor">
    <cofactor evidence="6">
        <name>Mg(2+)</name>
        <dbReference type="ChEBI" id="CHEBI:18420"/>
    </cofactor>
</comment>
<protein>
    <recommendedName>
        <fullName evidence="6">Molybdopterin molybdenumtransferase</fullName>
        <ecNumber evidence="6">2.10.1.1</ecNumber>
    </recommendedName>
</protein>
<dbReference type="GO" id="GO:0046872">
    <property type="term" value="F:metal ion binding"/>
    <property type="evidence" value="ECO:0007669"/>
    <property type="project" value="UniProtKB-UniRule"/>
</dbReference>
<comment type="caution">
    <text evidence="8">The sequence shown here is derived from an EMBL/GenBank/DDBJ whole genome shotgun (WGS) entry which is preliminary data.</text>
</comment>
<dbReference type="UniPathway" id="UPA00344"/>
<comment type="similarity">
    <text evidence="3 6">Belongs to the MoeA family.</text>
</comment>
<dbReference type="Pfam" id="PF03453">
    <property type="entry name" value="MoeA_N"/>
    <property type="match status" value="1"/>
</dbReference>
<evidence type="ECO:0000313" key="8">
    <source>
        <dbReference type="EMBL" id="PIT61774.1"/>
    </source>
</evidence>
<evidence type="ECO:0000256" key="6">
    <source>
        <dbReference type="RuleBase" id="RU365090"/>
    </source>
</evidence>
<organism evidence="8 9">
    <name type="scientific">Snodgrassella alvi</name>
    <dbReference type="NCBI Taxonomy" id="1196083"/>
    <lineage>
        <taxon>Bacteria</taxon>
        <taxon>Pseudomonadati</taxon>
        <taxon>Pseudomonadota</taxon>
        <taxon>Betaproteobacteria</taxon>
        <taxon>Neisseriales</taxon>
        <taxon>Neisseriaceae</taxon>
        <taxon>Snodgrassella</taxon>
    </lineage>
</organism>
<evidence type="ECO:0000256" key="3">
    <source>
        <dbReference type="ARBA" id="ARBA00010763"/>
    </source>
</evidence>
<dbReference type="NCBIfam" id="TIGR00177">
    <property type="entry name" value="molyb_syn"/>
    <property type="match status" value="1"/>
</dbReference>
<dbReference type="GO" id="GO:0061599">
    <property type="term" value="F:molybdopterin molybdotransferase activity"/>
    <property type="evidence" value="ECO:0007669"/>
    <property type="project" value="UniProtKB-UniRule"/>
</dbReference>
<dbReference type="AlphaFoldDB" id="A0A2N9Y303"/>
<gene>
    <name evidence="8" type="ORF">BHC47_06370</name>
</gene>
<proteinExistence type="inferred from homology"/>
<dbReference type="Pfam" id="PF03454">
    <property type="entry name" value="MoeA_C"/>
    <property type="match status" value="1"/>
</dbReference>
<evidence type="ECO:0000256" key="2">
    <source>
        <dbReference type="ARBA" id="ARBA00005046"/>
    </source>
</evidence>
<dbReference type="SMART" id="SM00852">
    <property type="entry name" value="MoCF_biosynth"/>
    <property type="match status" value="1"/>
</dbReference>
<dbReference type="GO" id="GO:0006777">
    <property type="term" value="P:Mo-molybdopterin cofactor biosynthetic process"/>
    <property type="evidence" value="ECO:0007669"/>
    <property type="project" value="UniProtKB-UniRule"/>
</dbReference>
<dbReference type="InterPro" id="IPR036425">
    <property type="entry name" value="MoaB/Mog-like_dom_sf"/>
</dbReference>
<name>A0A2N9Y303_9NEIS</name>
<dbReference type="RefSeq" id="WP_100116934.1">
    <property type="nucleotide sequence ID" value="NZ_MEIV01000054.1"/>
</dbReference>
<reference evidence="8 9" key="1">
    <citation type="journal article" date="2017" name="MBio">
        <title>Type VI secretion-mediated competition in the bee gut microbiome.</title>
        <authorList>
            <person name="Steele M.I."/>
            <person name="Kwong W.K."/>
            <person name="Powell J.E."/>
            <person name="Whiteley M."/>
            <person name="Moran N.A."/>
        </authorList>
    </citation>
    <scope>NUCLEOTIDE SEQUENCE [LARGE SCALE GENOMIC DNA]</scope>
    <source>
        <strain evidence="8 9">PEB0171</strain>
    </source>
</reference>
<dbReference type="EC" id="2.10.1.1" evidence="6"/>
<feature type="domain" description="MoaB/Mog" evidence="7">
    <location>
        <begin position="172"/>
        <end position="310"/>
    </location>
</feature>
<keyword evidence="4 6" id="KW-0501">Molybdenum cofactor biosynthesis</keyword>
<evidence type="ECO:0000256" key="5">
    <source>
        <dbReference type="ARBA" id="ARBA00047317"/>
    </source>
</evidence>
<dbReference type="InterPro" id="IPR036688">
    <property type="entry name" value="MoeA_C_domain_IV_sf"/>
</dbReference>
<dbReference type="InterPro" id="IPR005110">
    <property type="entry name" value="MoeA_linker/N"/>
</dbReference>
<evidence type="ECO:0000313" key="9">
    <source>
        <dbReference type="Proteomes" id="UP000231094"/>
    </source>
</evidence>
<evidence type="ECO:0000259" key="7">
    <source>
        <dbReference type="SMART" id="SM00852"/>
    </source>
</evidence>
<evidence type="ECO:0000256" key="1">
    <source>
        <dbReference type="ARBA" id="ARBA00002901"/>
    </source>
</evidence>
<dbReference type="Gene3D" id="2.170.190.11">
    <property type="entry name" value="Molybdopterin biosynthesis moea protein, domain 3"/>
    <property type="match status" value="1"/>
</dbReference>
<dbReference type="Gene3D" id="2.40.340.10">
    <property type="entry name" value="MoeA, C-terminal, domain IV"/>
    <property type="match status" value="1"/>
</dbReference>
<dbReference type="NCBIfam" id="NF045515">
    <property type="entry name" value="Glp_gephyrin"/>
    <property type="match status" value="1"/>
</dbReference>
<keyword evidence="6" id="KW-0808">Transferase</keyword>
<keyword evidence="6" id="KW-0479">Metal-binding</keyword>
<sequence length="396" mass="42811">MMDFYQGQEALLQQASRIVDTETVPLNQAAGRILAQSIIATTDSPAFDNSAMDGYAICGIDCSEWQLTDTAAAGDTRQLTLQHGQAMRIYTGAGIPVNTDAVIMQENTCVEGLTLSCTSTPVANDNIRRQGEELKQGATLLEKGALLNAQAIGLAASQGFSELQVYQKLRVSVFTTGDELVSGNSQLQQHQIYDSNRPMLLACLQTYTFIEIIDGGILPDNLDIITETLSKAATSSHSIIISGGVSVGDRDLVKPALQQLGSIEHWKLAIKPGKPFGWGSIGECRVMLLPGNPVASFVTFKLLGLPALQTAAGRHILQALPECYQAKAAFSITPNRQKRREFLRGTLRFTNNGPEVIPLNKQGSHMLSSCVNAQVLIDIPAQTDIQQGQWLIVYPI</sequence>
<evidence type="ECO:0000256" key="4">
    <source>
        <dbReference type="ARBA" id="ARBA00023150"/>
    </source>
</evidence>
<dbReference type="Gene3D" id="3.90.105.10">
    <property type="entry name" value="Molybdopterin biosynthesis moea protein, domain 2"/>
    <property type="match status" value="1"/>
</dbReference>
<comment type="pathway">
    <text evidence="2 6">Cofactor biosynthesis; molybdopterin biosynthesis.</text>
</comment>
<keyword evidence="6" id="KW-0460">Magnesium</keyword>
<dbReference type="InterPro" id="IPR001453">
    <property type="entry name" value="MoaB/Mog_dom"/>
</dbReference>
<dbReference type="SUPFAM" id="SSF63867">
    <property type="entry name" value="MoeA C-terminal domain-like"/>
    <property type="match status" value="1"/>
</dbReference>
<dbReference type="InterPro" id="IPR038987">
    <property type="entry name" value="MoeA-like"/>
</dbReference>
<dbReference type="InterPro" id="IPR036135">
    <property type="entry name" value="MoeA_linker/N_sf"/>
</dbReference>
<dbReference type="EMBL" id="MEIV01000054">
    <property type="protein sequence ID" value="PIT61774.1"/>
    <property type="molecule type" value="Genomic_DNA"/>
</dbReference>
<comment type="function">
    <text evidence="1 6">Catalyzes the insertion of molybdate into adenylated molybdopterin with the concomitant release of AMP.</text>
</comment>
<dbReference type="InterPro" id="IPR005111">
    <property type="entry name" value="MoeA_C_domain_IV"/>
</dbReference>
<dbReference type="SUPFAM" id="SSF53218">
    <property type="entry name" value="Molybdenum cofactor biosynthesis proteins"/>
    <property type="match status" value="1"/>
</dbReference>
<dbReference type="PANTHER" id="PTHR10192:SF5">
    <property type="entry name" value="GEPHYRIN"/>
    <property type="match status" value="1"/>
</dbReference>